<organism evidence="15 16">
    <name type="scientific">Asticcacaulis endophyticus</name>
    <dbReference type="NCBI Taxonomy" id="1395890"/>
    <lineage>
        <taxon>Bacteria</taxon>
        <taxon>Pseudomonadati</taxon>
        <taxon>Pseudomonadota</taxon>
        <taxon>Alphaproteobacteria</taxon>
        <taxon>Caulobacterales</taxon>
        <taxon>Caulobacteraceae</taxon>
        <taxon>Asticcacaulis</taxon>
    </lineage>
</organism>
<dbReference type="SUPFAM" id="SSF55781">
    <property type="entry name" value="GAF domain-like"/>
    <property type="match status" value="1"/>
</dbReference>
<keyword evidence="8" id="KW-0762">Sugar transport</keyword>
<dbReference type="InterPro" id="IPR008731">
    <property type="entry name" value="PTS_EIN"/>
</dbReference>
<dbReference type="AlphaFoldDB" id="A0A918Q1Y0"/>
<dbReference type="SUPFAM" id="SSF51621">
    <property type="entry name" value="Phosphoenolpyruvate/pyruvate domain"/>
    <property type="match status" value="1"/>
</dbReference>
<dbReference type="SMART" id="SM00065">
    <property type="entry name" value="GAF"/>
    <property type="match status" value="1"/>
</dbReference>
<dbReference type="SUPFAM" id="SSF47831">
    <property type="entry name" value="Enzyme I of the PEP:sugar phosphotransferase system HPr-binding (sub)domain"/>
    <property type="match status" value="1"/>
</dbReference>
<evidence type="ECO:0000256" key="10">
    <source>
        <dbReference type="ARBA" id="ARBA00022683"/>
    </source>
</evidence>
<keyword evidence="9" id="KW-0808">Transferase</keyword>
<reference evidence="15" key="2">
    <citation type="submission" date="2020-09" db="EMBL/GenBank/DDBJ databases">
        <authorList>
            <person name="Sun Q."/>
            <person name="Kim S."/>
        </authorList>
    </citation>
    <scope>NUCLEOTIDE SEQUENCE</scope>
    <source>
        <strain evidence="15">KCTC 32296</strain>
    </source>
</reference>
<evidence type="ECO:0000256" key="3">
    <source>
        <dbReference type="ARBA" id="ARBA00004496"/>
    </source>
</evidence>
<dbReference type="Gene3D" id="1.10.274.10">
    <property type="entry name" value="PtsI, HPr-binding domain"/>
    <property type="match status" value="1"/>
</dbReference>
<keyword evidence="10" id="KW-0598">Phosphotransferase system</keyword>
<dbReference type="Pfam" id="PF05524">
    <property type="entry name" value="PEP-utilisers_N"/>
    <property type="match status" value="1"/>
</dbReference>
<dbReference type="Proteomes" id="UP000662572">
    <property type="component" value="Unassembled WGS sequence"/>
</dbReference>
<dbReference type="Pfam" id="PF01590">
    <property type="entry name" value="GAF"/>
    <property type="match status" value="1"/>
</dbReference>
<keyword evidence="7" id="KW-0963">Cytoplasm</keyword>
<proteinExistence type="inferred from homology"/>
<dbReference type="EMBL" id="BMZB01000001">
    <property type="protein sequence ID" value="GGZ27941.1"/>
    <property type="molecule type" value="Genomic_DNA"/>
</dbReference>
<dbReference type="InterPro" id="IPR029016">
    <property type="entry name" value="GAF-like_dom_sf"/>
</dbReference>
<sequence>MKSGLAIKGQRGLLRQIREVMADGTTAQVRLDAVVRIIANSMVAEVCSIYLRRTSEELELFATEGLNRAAVHNTRLRLTEGLVGEVARAGAPLNLSDAPANPNFAYRPETGEDPYNSFLGVPLLRGGRTIGVLVVQNRAMRHYQEEEVEDLQIIAMVLAEMVAAGDLQVFDELKDIELAPHKPERLKGAAFSDGIALGVVILHEVPVTPEHLLSDDPVAEEVRLLTAITSLREQIDEMFEGQHGLAGPTFDVLETYRMFAHDRGWTRNLVEAVRSGLTAEAAVERVRNEQRARMNSARDAYMRERLHDLEDLANRLLRVLAGKSTVAREIPENSILVARDLGPADLLEYDRKKLKGILLEEGSAAAHAAIVARALQIPCVGRLNGLRDRVSQNDAVIVDGETGEAYLRPRPDIIGATHARMDVRAQKRAEFIKIKNVPAITKDGHSVAMLMNAGLEFDLEIMHETGAEGIGLFRTEFQFMVSEDLPRLKRQTELYERVMDEAVDKPVTFRTLDLGGDKILPYMETEREENPALGWRAVRMGLDRPALLRMQIRALIIAARGRELRIMFPMVASIDEFRQAREWVDVEMAWAKRRGRALPSVLRVGVMIECPSLLWHLDALLPMVDFASVGTNDLTQYLFAADRTNPRVAERYDVLSPPMLRALSSIRQAADESGTPVSVCGEMAGKPLEAFVLVALGFNRLSMPPAGIGQVKRMILSCDREAASKAITRMMTSSYSSLRSEILSLARKLNVDL</sequence>
<dbReference type="InterPro" id="IPR003018">
    <property type="entry name" value="GAF"/>
</dbReference>
<dbReference type="InterPro" id="IPR036618">
    <property type="entry name" value="PtsI_HPr-bd_sf"/>
</dbReference>
<keyword evidence="13" id="KW-0460">Magnesium</keyword>
<gene>
    <name evidence="15" type="primary">ptsP</name>
    <name evidence="15" type="ORF">GCM10011273_12100</name>
</gene>
<dbReference type="InterPro" id="IPR000121">
    <property type="entry name" value="PEP_util_C"/>
</dbReference>
<reference evidence="15" key="1">
    <citation type="journal article" date="2014" name="Int. J. Syst. Evol. Microbiol.">
        <title>Complete genome sequence of Corynebacterium casei LMG S-19264T (=DSM 44701T), isolated from a smear-ripened cheese.</title>
        <authorList>
            <consortium name="US DOE Joint Genome Institute (JGI-PGF)"/>
            <person name="Walter F."/>
            <person name="Albersmeier A."/>
            <person name="Kalinowski J."/>
            <person name="Ruckert C."/>
        </authorList>
    </citation>
    <scope>NUCLEOTIDE SEQUENCE</scope>
    <source>
        <strain evidence="15">KCTC 32296</strain>
    </source>
</reference>
<dbReference type="NCBIfam" id="TIGR01417">
    <property type="entry name" value="PTS_I_fam"/>
    <property type="match status" value="1"/>
</dbReference>
<dbReference type="InterPro" id="IPR015813">
    <property type="entry name" value="Pyrv/PenolPyrv_kinase-like_dom"/>
</dbReference>
<keyword evidence="11" id="KW-0479">Metal-binding</keyword>
<dbReference type="GO" id="GO:0008965">
    <property type="term" value="F:phosphoenolpyruvate-protein phosphotransferase activity"/>
    <property type="evidence" value="ECO:0007669"/>
    <property type="project" value="UniProtKB-EC"/>
</dbReference>
<dbReference type="Gene3D" id="3.30.450.40">
    <property type="match status" value="1"/>
</dbReference>
<comment type="similarity">
    <text evidence="4">Belongs to the PEP-utilizing enzyme family.</text>
</comment>
<evidence type="ECO:0000259" key="14">
    <source>
        <dbReference type="SMART" id="SM00065"/>
    </source>
</evidence>
<dbReference type="PRINTS" id="PR01736">
    <property type="entry name" value="PHPHTRNFRASE"/>
</dbReference>
<evidence type="ECO:0000313" key="16">
    <source>
        <dbReference type="Proteomes" id="UP000662572"/>
    </source>
</evidence>
<comment type="caution">
    <text evidence="15">The sequence shown here is derived from an EMBL/GenBank/DDBJ whole genome shotgun (WGS) entry which is preliminary data.</text>
</comment>
<evidence type="ECO:0000256" key="6">
    <source>
        <dbReference type="ARBA" id="ARBA00022448"/>
    </source>
</evidence>
<evidence type="ECO:0000256" key="11">
    <source>
        <dbReference type="ARBA" id="ARBA00022723"/>
    </source>
</evidence>
<accession>A0A918Q1Y0</accession>
<dbReference type="InterPro" id="IPR036637">
    <property type="entry name" value="Phosphohistidine_dom_sf"/>
</dbReference>
<protein>
    <recommendedName>
        <fullName evidence="5">phosphoenolpyruvate--protein phosphotransferase</fullName>
        <ecNumber evidence="5">2.7.3.9</ecNumber>
    </recommendedName>
</protein>
<dbReference type="GO" id="GO:0016301">
    <property type="term" value="F:kinase activity"/>
    <property type="evidence" value="ECO:0007669"/>
    <property type="project" value="UniProtKB-KW"/>
</dbReference>
<dbReference type="InterPro" id="IPR050499">
    <property type="entry name" value="PEP-utilizing_PTS_enzyme"/>
</dbReference>
<evidence type="ECO:0000256" key="1">
    <source>
        <dbReference type="ARBA" id="ARBA00000683"/>
    </source>
</evidence>
<evidence type="ECO:0000256" key="2">
    <source>
        <dbReference type="ARBA" id="ARBA00001946"/>
    </source>
</evidence>
<comment type="subcellular location">
    <subcellularLocation>
        <location evidence="3">Cytoplasm</location>
    </subcellularLocation>
</comment>
<dbReference type="Gene3D" id="3.50.30.10">
    <property type="entry name" value="Phosphohistidine domain"/>
    <property type="match status" value="1"/>
</dbReference>
<evidence type="ECO:0000256" key="12">
    <source>
        <dbReference type="ARBA" id="ARBA00022777"/>
    </source>
</evidence>
<dbReference type="RefSeq" id="WP_229807582.1">
    <property type="nucleotide sequence ID" value="NZ_BMZB01000001.1"/>
</dbReference>
<evidence type="ECO:0000256" key="4">
    <source>
        <dbReference type="ARBA" id="ARBA00007837"/>
    </source>
</evidence>
<dbReference type="Pfam" id="PF02896">
    <property type="entry name" value="PEP-utilizers_C"/>
    <property type="match status" value="1"/>
</dbReference>
<comment type="cofactor">
    <cofactor evidence="2">
        <name>Mg(2+)</name>
        <dbReference type="ChEBI" id="CHEBI:18420"/>
    </cofactor>
</comment>
<evidence type="ECO:0000256" key="9">
    <source>
        <dbReference type="ARBA" id="ARBA00022679"/>
    </source>
</evidence>
<name>A0A918Q1Y0_9CAUL</name>
<evidence type="ECO:0000256" key="8">
    <source>
        <dbReference type="ARBA" id="ARBA00022597"/>
    </source>
</evidence>
<dbReference type="EC" id="2.7.3.9" evidence="5"/>
<dbReference type="InterPro" id="IPR006318">
    <property type="entry name" value="PTS_EI-like"/>
</dbReference>
<dbReference type="InterPro" id="IPR008279">
    <property type="entry name" value="PEP-util_enz_mobile_dom"/>
</dbReference>
<dbReference type="Pfam" id="PF00391">
    <property type="entry name" value="PEP-utilizers"/>
    <property type="match status" value="1"/>
</dbReference>
<dbReference type="GO" id="GO:0005737">
    <property type="term" value="C:cytoplasm"/>
    <property type="evidence" value="ECO:0007669"/>
    <property type="project" value="UniProtKB-SubCell"/>
</dbReference>
<evidence type="ECO:0000256" key="13">
    <source>
        <dbReference type="ARBA" id="ARBA00022842"/>
    </source>
</evidence>
<evidence type="ECO:0000256" key="7">
    <source>
        <dbReference type="ARBA" id="ARBA00022490"/>
    </source>
</evidence>
<dbReference type="PANTHER" id="PTHR46244:SF6">
    <property type="entry name" value="PHOSPHOENOLPYRUVATE-PROTEIN PHOSPHOTRANSFERASE"/>
    <property type="match status" value="1"/>
</dbReference>
<dbReference type="SUPFAM" id="SSF52009">
    <property type="entry name" value="Phosphohistidine domain"/>
    <property type="match status" value="1"/>
</dbReference>
<evidence type="ECO:0000256" key="5">
    <source>
        <dbReference type="ARBA" id="ARBA00012232"/>
    </source>
</evidence>
<comment type="catalytic activity">
    <reaction evidence="1">
        <text>L-histidyl-[protein] + phosphoenolpyruvate = N(pros)-phospho-L-histidyl-[protein] + pyruvate</text>
        <dbReference type="Rhea" id="RHEA:23880"/>
        <dbReference type="Rhea" id="RHEA-COMP:9745"/>
        <dbReference type="Rhea" id="RHEA-COMP:9746"/>
        <dbReference type="ChEBI" id="CHEBI:15361"/>
        <dbReference type="ChEBI" id="CHEBI:29979"/>
        <dbReference type="ChEBI" id="CHEBI:58702"/>
        <dbReference type="ChEBI" id="CHEBI:64837"/>
        <dbReference type="EC" id="2.7.3.9"/>
    </reaction>
</comment>
<keyword evidence="12" id="KW-0418">Kinase</keyword>
<dbReference type="Gene3D" id="3.20.20.60">
    <property type="entry name" value="Phosphoenolpyruvate-binding domains"/>
    <property type="match status" value="1"/>
</dbReference>
<keyword evidence="16" id="KW-1185">Reference proteome</keyword>
<keyword evidence="6" id="KW-0813">Transport</keyword>
<evidence type="ECO:0000313" key="15">
    <source>
        <dbReference type="EMBL" id="GGZ27941.1"/>
    </source>
</evidence>
<feature type="domain" description="GAF" evidence="14">
    <location>
        <begin position="26"/>
        <end position="172"/>
    </location>
</feature>
<dbReference type="InterPro" id="IPR040442">
    <property type="entry name" value="Pyrv_kinase-like_dom_sf"/>
</dbReference>
<dbReference type="GO" id="GO:0009401">
    <property type="term" value="P:phosphoenolpyruvate-dependent sugar phosphotransferase system"/>
    <property type="evidence" value="ECO:0007669"/>
    <property type="project" value="UniProtKB-KW"/>
</dbReference>
<dbReference type="GO" id="GO:0046872">
    <property type="term" value="F:metal ion binding"/>
    <property type="evidence" value="ECO:0007669"/>
    <property type="project" value="UniProtKB-KW"/>
</dbReference>
<dbReference type="PANTHER" id="PTHR46244">
    <property type="entry name" value="PHOSPHOENOLPYRUVATE-PROTEIN PHOSPHOTRANSFERASE"/>
    <property type="match status" value="1"/>
</dbReference>